<comment type="caution">
    <text evidence="2">The sequence shown here is derived from an EMBL/GenBank/DDBJ whole genome shotgun (WGS) entry which is preliminary data.</text>
</comment>
<keyword evidence="3" id="KW-1185">Reference proteome</keyword>
<evidence type="ECO:0000256" key="1">
    <source>
        <dbReference type="SAM" id="MobiDB-lite"/>
    </source>
</evidence>
<sequence>MLSGTRPETAVEALRLQQMDLHRRLSISAAAVSPLSKPSFTKPTGVPHHRRLSGEIRKQREDSDWISTPLFVNCCDTTPGVQKILVNGGSVPARSFPTVATSPPQRRSFGELLSPLNHAPLSLAPAMSEPPDLLPWPDPLLVVFSLSSPLAPPDCSVNLRL</sequence>
<proteinExistence type="predicted"/>
<organism evidence="2 3">
    <name type="scientific">Arabis nemorensis</name>
    <dbReference type="NCBI Taxonomy" id="586526"/>
    <lineage>
        <taxon>Eukaryota</taxon>
        <taxon>Viridiplantae</taxon>
        <taxon>Streptophyta</taxon>
        <taxon>Embryophyta</taxon>
        <taxon>Tracheophyta</taxon>
        <taxon>Spermatophyta</taxon>
        <taxon>Magnoliopsida</taxon>
        <taxon>eudicotyledons</taxon>
        <taxon>Gunneridae</taxon>
        <taxon>Pentapetalae</taxon>
        <taxon>rosids</taxon>
        <taxon>malvids</taxon>
        <taxon>Brassicales</taxon>
        <taxon>Brassicaceae</taxon>
        <taxon>Arabideae</taxon>
        <taxon>Arabis</taxon>
    </lineage>
</organism>
<dbReference type="OrthoDB" id="10441575at2759"/>
<reference evidence="2" key="1">
    <citation type="submission" date="2019-07" db="EMBL/GenBank/DDBJ databases">
        <authorList>
            <person name="Dittberner H."/>
        </authorList>
    </citation>
    <scope>NUCLEOTIDE SEQUENCE [LARGE SCALE GENOMIC DNA]</scope>
</reference>
<dbReference type="Proteomes" id="UP000489600">
    <property type="component" value="Unassembled WGS sequence"/>
</dbReference>
<feature type="region of interest" description="Disordered" evidence="1">
    <location>
        <begin position="36"/>
        <end position="60"/>
    </location>
</feature>
<dbReference type="EMBL" id="CABITT030000004">
    <property type="protein sequence ID" value="VVB01374.1"/>
    <property type="molecule type" value="Genomic_DNA"/>
</dbReference>
<protein>
    <submittedName>
        <fullName evidence="2">Uncharacterized protein</fullName>
    </submittedName>
</protein>
<name>A0A565BJ69_9BRAS</name>
<dbReference type="AlphaFoldDB" id="A0A565BJ69"/>
<evidence type="ECO:0000313" key="2">
    <source>
        <dbReference type="EMBL" id="VVB01374.1"/>
    </source>
</evidence>
<evidence type="ECO:0000313" key="3">
    <source>
        <dbReference type="Proteomes" id="UP000489600"/>
    </source>
</evidence>
<accession>A0A565BJ69</accession>
<gene>
    <name evidence="2" type="ORF">ANE_LOCUS11818</name>
</gene>